<organism evidence="2 3">
    <name type="scientific">Pelobates cultripes</name>
    <name type="common">Western spadefoot toad</name>
    <dbReference type="NCBI Taxonomy" id="61616"/>
    <lineage>
        <taxon>Eukaryota</taxon>
        <taxon>Metazoa</taxon>
        <taxon>Chordata</taxon>
        <taxon>Craniata</taxon>
        <taxon>Vertebrata</taxon>
        <taxon>Euteleostomi</taxon>
        <taxon>Amphibia</taxon>
        <taxon>Batrachia</taxon>
        <taxon>Anura</taxon>
        <taxon>Pelobatoidea</taxon>
        <taxon>Pelobatidae</taxon>
        <taxon>Pelobates</taxon>
    </lineage>
</organism>
<proteinExistence type="predicted"/>
<dbReference type="AlphaFoldDB" id="A0AAD1VNR8"/>
<feature type="region of interest" description="Disordered" evidence="1">
    <location>
        <begin position="73"/>
        <end position="124"/>
    </location>
</feature>
<keyword evidence="3" id="KW-1185">Reference proteome</keyword>
<accession>A0AAD1VNR8</accession>
<evidence type="ECO:0000256" key="1">
    <source>
        <dbReference type="SAM" id="MobiDB-lite"/>
    </source>
</evidence>
<feature type="compositionally biased region" description="Polar residues" evidence="1">
    <location>
        <begin position="10"/>
        <end position="19"/>
    </location>
</feature>
<evidence type="ECO:0000313" key="3">
    <source>
        <dbReference type="Proteomes" id="UP001295444"/>
    </source>
</evidence>
<feature type="compositionally biased region" description="Polar residues" evidence="1">
    <location>
        <begin position="92"/>
        <end position="115"/>
    </location>
</feature>
<sequence>MPAQRRPQPKGTSIQQPHQPTAAMDQLCERFWAILCSRGATPYQAMKAVGTWIRPATRRRYYGMLLRTPKTATWRDNGDRPTKWAATPGHADTNTCPHTSRNWGATLNPHKSTSPDPRPGVLQDKQLPSKELTAYQQAVSRHMPPPMAGTLPLHRSATEYTCSYGQCPQHQCLENPSGHAGMASRMDIK</sequence>
<dbReference type="EMBL" id="OW240912">
    <property type="protein sequence ID" value="CAH2221707.1"/>
    <property type="molecule type" value="Genomic_DNA"/>
</dbReference>
<evidence type="ECO:0000313" key="2">
    <source>
        <dbReference type="EMBL" id="CAH2221707.1"/>
    </source>
</evidence>
<feature type="region of interest" description="Disordered" evidence="1">
    <location>
        <begin position="1"/>
        <end position="21"/>
    </location>
</feature>
<name>A0AAD1VNR8_PELCU</name>
<protein>
    <submittedName>
        <fullName evidence="2">Uncharacterized protein</fullName>
    </submittedName>
</protein>
<reference evidence="2" key="1">
    <citation type="submission" date="2022-03" db="EMBL/GenBank/DDBJ databases">
        <authorList>
            <person name="Alioto T."/>
            <person name="Alioto T."/>
            <person name="Gomez Garrido J."/>
        </authorList>
    </citation>
    <scope>NUCLEOTIDE SEQUENCE</scope>
</reference>
<gene>
    <name evidence="2" type="ORF">PECUL_23A031924</name>
</gene>
<dbReference type="Proteomes" id="UP001295444">
    <property type="component" value="Chromosome 01"/>
</dbReference>